<dbReference type="OrthoDB" id="5510574at2"/>
<organism evidence="3 4">
    <name type="scientific">Hydrococcus rivularis NIES-593</name>
    <dbReference type="NCBI Taxonomy" id="1921803"/>
    <lineage>
        <taxon>Bacteria</taxon>
        <taxon>Bacillati</taxon>
        <taxon>Cyanobacteriota</taxon>
        <taxon>Cyanophyceae</taxon>
        <taxon>Pleurocapsales</taxon>
        <taxon>Hydrococcaceae</taxon>
        <taxon>Hydrococcus</taxon>
    </lineage>
</organism>
<dbReference type="EMBL" id="MRCB01000013">
    <property type="protein sequence ID" value="OKH22623.1"/>
    <property type="molecule type" value="Genomic_DNA"/>
</dbReference>
<dbReference type="STRING" id="1921803.NIES593_12595"/>
<feature type="modified residue" description="4-aspartylphosphate" evidence="1">
    <location>
        <position position="69"/>
    </location>
</feature>
<name>A0A1U7HGA9_9CYAN</name>
<dbReference type="SMART" id="SM00448">
    <property type="entry name" value="REC"/>
    <property type="match status" value="1"/>
</dbReference>
<dbReference type="GO" id="GO:0000160">
    <property type="term" value="P:phosphorelay signal transduction system"/>
    <property type="evidence" value="ECO:0007669"/>
    <property type="project" value="InterPro"/>
</dbReference>
<dbReference type="PROSITE" id="PS50110">
    <property type="entry name" value="RESPONSE_REGULATORY"/>
    <property type="match status" value="1"/>
</dbReference>
<sequence>MSERDFNKPIEILLIEDNPGDIELTKIALEDNKMTINLSVVEDGVEALKFLKKEGKYANAPHPDLILLDLNLPKKDGREVLAEMKADPILKRIPVVILTTSQAEEDVLRAYNLCANCYITKPVDFDRFVKIVRSIENFWFTIVKLPPE</sequence>
<keyword evidence="4" id="KW-1185">Reference proteome</keyword>
<evidence type="ECO:0000313" key="3">
    <source>
        <dbReference type="EMBL" id="OKH22623.1"/>
    </source>
</evidence>
<dbReference type="InterPro" id="IPR052893">
    <property type="entry name" value="TCS_response_regulator"/>
</dbReference>
<dbReference type="InterPro" id="IPR011006">
    <property type="entry name" value="CheY-like_superfamily"/>
</dbReference>
<dbReference type="RefSeq" id="WP_073599916.1">
    <property type="nucleotide sequence ID" value="NZ_MRCB01000013.1"/>
</dbReference>
<dbReference type="AlphaFoldDB" id="A0A1U7HGA9"/>
<feature type="domain" description="Response regulatory" evidence="2">
    <location>
        <begin position="11"/>
        <end position="136"/>
    </location>
</feature>
<evidence type="ECO:0000259" key="2">
    <source>
        <dbReference type="PROSITE" id="PS50110"/>
    </source>
</evidence>
<dbReference type="PANTHER" id="PTHR44520:SF2">
    <property type="entry name" value="RESPONSE REGULATOR RCP1"/>
    <property type="match status" value="1"/>
</dbReference>
<dbReference type="PANTHER" id="PTHR44520">
    <property type="entry name" value="RESPONSE REGULATOR RCP1-RELATED"/>
    <property type="match status" value="1"/>
</dbReference>
<evidence type="ECO:0000313" key="4">
    <source>
        <dbReference type="Proteomes" id="UP000186868"/>
    </source>
</evidence>
<accession>A0A1U7HGA9</accession>
<dbReference type="Proteomes" id="UP000186868">
    <property type="component" value="Unassembled WGS sequence"/>
</dbReference>
<dbReference type="Pfam" id="PF00072">
    <property type="entry name" value="Response_reg"/>
    <property type="match status" value="1"/>
</dbReference>
<gene>
    <name evidence="3" type="ORF">NIES593_12595</name>
</gene>
<protein>
    <submittedName>
        <fullName evidence="3">Response regulator</fullName>
    </submittedName>
</protein>
<dbReference type="InterPro" id="IPR001789">
    <property type="entry name" value="Sig_transdc_resp-reg_receiver"/>
</dbReference>
<evidence type="ECO:0000256" key="1">
    <source>
        <dbReference type="PROSITE-ProRule" id="PRU00169"/>
    </source>
</evidence>
<dbReference type="SUPFAM" id="SSF52172">
    <property type="entry name" value="CheY-like"/>
    <property type="match status" value="1"/>
</dbReference>
<dbReference type="CDD" id="cd17557">
    <property type="entry name" value="REC_Rcp-like"/>
    <property type="match status" value="1"/>
</dbReference>
<reference evidence="3 4" key="1">
    <citation type="submission" date="2016-11" db="EMBL/GenBank/DDBJ databases">
        <title>Draft Genome Sequences of Nine Cyanobacterial Strains from Diverse Habitats.</title>
        <authorList>
            <person name="Zhu T."/>
            <person name="Hou S."/>
            <person name="Lu X."/>
            <person name="Hess W.R."/>
        </authorList>
    </citation>
    <scope>NUCLEOTIDE SEQUENCE [LARGE SCALE GENOMIC DNA]</scope>
    <source>
        <strain evidence="3 4">NIES-593</strain>
    </source>
</reference>
<proteinExistence type="predicted"/>
<dbReference type="Gene3D" id="3.40.50.2300">
    <property type="match status" value="1"/>
</dbReference>
<comment type="caution">
    <text evidence="3">The sequence shown here is derived from an EMBL/GenBank/DDBJ whole genome shotgun (WGS) entry which is preliminary data.</text>
</comment>
<keyword evidence="1" id="KW-0597">Phosphoprotein</keyword>